<gene>
    <name evidence="1" type="ORF">D9T18_07660</name>
</gene>
<dbReference type="RefSeq" id="WP_055253500.1">
    <property type="nucleotide sequence ID" value="NZ_CP033065.1"/>
</dbReference>
<sequence>MINTLALVSGLITISPVLAQPTEKYVIGVENIEYLPYYDGSGTNKRDYFGFSKELLELFAKQQNIKFEFYTLPIPRLYKEFIEHHHVDFKYPDNPNWQVSYKNQHQQDINYSVPSLVTHTGIASLKDNIKLEDCKSLAKVRGFTLQGLEKLTSMPGLQVLENDNVIEMIYLLHKERVDCIYISHDVLKYNIEEFFDTPVPVFFQHQLPVDHQAFMLSSIKHPQLVKKFNVFLKDNENAIEELKQKHNFIVE</sequence>
<evidence type="ECO:0000313" key="2">
    <source>
        <dbReference type="Proteomes" id="UP000279995"/>
    </source>
</evidence>
<accession>A0AAD0XCK4</accession>
<dbReference type="AlphaFoldDB" id="A0AAD0XCK4"/>
<dbReference type="Gene3D" id="3.40.190.10">
    <property type="entry name" value="Periplasmic binding protein-like II"/>
    <property type="match status" value="2"/>
</dbReference>
<reference evidence="1 2" key="1">
    <citation type="submission" date="2018-10" db="EMBL/GenBank/DDBJ databases">
        <title>Complete Genome Sequence and Transcriptomic Profiles of a Marine Bacterium, Pseudoalteromonas agarivorans Hao 2018.</title>
        <authorList>
            <person name="Hao L."/>
        </authorList>
    </citation>
    <scope>NUCLEOTIDE SEQUENCE [LARGE SCALE GENOMIC DNA]</scope>
    <source>
        <strain evidence="1 2">Hao 2018</strain>
    </source>
</reference>
<organism evidence="1 2">
    <name type="scientific">Pseudoalteromonas agarivorans</name>
    <dbReference type="NCBI Taxonomy" id="176102"/>
    <lineage>
        <taxon>Bacteria</taxon>
        <taxon>Pseudomonadati</taxon>
        <taxon>Pseudomonadota</taxon>
        <taxon>Gammaproteobacteria</taxon>
        <taxon>Alteromonadales</taxon>
        <taxon>Pseudoalteromonadaceae</taxon>
        <taxon>Pseudoalteromonas</taxon>
    </lineage>
</organism>
<dbReference type="Proteomes" id="UP000279995">
    <property type="component" value="Chromosome I"/>
</dbReference>
<proteinExistence type="predicted"/>
<evidence type="ECO:0000313" key="1">
    <source>
        <dbReference type="EMBL" id="AYM86590.1"/>
    </source>
</evidence>
<dbReference type="SUPFAM" id="SSF53850">
    <property type="entry name" value="Periplasmic binding protein-like II"/>
    <property type="match status" value="1"/>
</dbReference>
<dbReference type="EMBL" id="CP033065">
    <property type="protein sequence ID" value="AYM86590.1"/>
    <property type="molecule type" value="Genomic_DNA"/>
</dbReference>
<protein>
    <submittedName>
        <fullName evidence="1">Amino acid ABC transporter substrate-binding protein</fullName>
    </submittedName>
</protein>
<name>A0AAD0XCK4_9GAMM</name>